<dbReference type="Proteomes" id="UP001172457">
    <property type="component" value="Chromosome 7"/>
</dbReference>
<dbReference type="AlphaFoldDB" id="A0AA38VWW1"/>
<evidence type="ECO:0000256" key="3">
    <source>
        <dbReference type="RuleBase" id="RU003718"/>
    </source>
</evidence>
<evidence type="ECO:0000313" key="6">
    <source>
        <dbReference type="Proteomes" id="UP001172457"/>
    </source>
</evidence>
<protein>
    <recommendedName>
        <fullName evidence="4">Glycosyltransferase</fullName>
        <ecNumber evidence="4">2.4.1.-</ecNumber>
    </recommendedName>
</protein>
<sequence length="568" mass="63864">MDETKCHIAMYPWFALGHLTPYIHIANMLAKKGHMISFLVPRNTQYKLEPFNHHPNLISFVPIKVPHVEGLPLGAETTSDVPSSLHPLIMTAMDKTEKVVESLLQDLTVDVVFFDLAHWIPNVCRRIRVKSVNYCTIPPVTVGYVFSPARRINWSKGISESDLMHPPVGFPWPSIKFHAHEARNFTARSNMKFGSDITLVERAYIALIQSDALAYNASRELEGPFIDYLQTQFRKPVLLAGPMVIDPPNTTLTENLSTWLDGHNPGSVIYIAFGSECALTTAQFQELLLGLELTQMPFLAALKPPVGTDSINDAIPNGLLERLEGRGLVYGGWVQQNLILQHGSVGCFVTHCGWGSLSEGLVSKCRLVLLPNGGDQIVNSRIMSEVYGVGIEVKKGEEDGVFTKMDVFEAIKKVMDEDGEVGKEVRDKHEKIREFLLNKDVKSAYIDTELNMSNSIEALAMAGVDYNEWGMDFDEWERMEMMAPPPPHLYADEYEDEDEDDDYKQDEYEFDEKHIHGDGDGDDDGIKYLKGGDHDRSELIGKVVAMIILILREPLNLFIGFTYNPETF</sequence>
<organism evidence="5 6">
    <name type="scientific">Centaurea solstitialis</name>
    <name type="common">yellow star-thistle</name>
    <dbReference type="NCBI Taxonomy" id="347529"/>
    <lineage>
        <taxon>Eukaryota</taxon>
        <taxon>Viridiplantae</taxon>
        <taxon>Streptophyta</taxon>
        <taxon>Embryophyta</taxon>
        <taxon>Tracheophyta</taxon>
        <taxon>Spermatophyta</taxon>
        <taxon>Magnoliopsida</taxon>
        <taxon>eudicotyledons</taxon>
        <taxon>Gunneridae</taxon>
        <taxon>Pentapetalae</taxon>
        <taxon>asterids</taxon>
        <taxon>campanulids</taxon>
        <taxon>Asterales</taxon>
        <taxon>Asteraceae</taxon>
        <taxon>Carduoideae</taxon>
        <taxon>Cardueae</taxon>
        <taxon>Centaureinae</taxon>
        <taxon>Centaurea</taxon>
    </lineage>
</organism>
<evidence type="ECO:0000256" key="1">
    <source>
        <dbReference type="ARBA" id="ARBA00009995"/>
    </source>
</evidence>
<dbReference type="Gene3D" id="3.40.50.2000">
    <property type="entry name" value="Glycogen Phosphorylase B"/>
    <property type="match status" value="2"/>
</dbReference>
<evidence type="ECO:0000256" key="2">
    <source>
        <dbReference type="ARBA" id="ARBA00022679"/>
    </source>
</evidence>
<dbReference type="InterPro" id="IPR050481">
    <property type="entry name" value="UDP-glycosyltransf_plant"/>
</dbReference>
<gene>
    <name evidence="5" type="ORF">OSB04_027623</name>
</gene>
<name>A0AA38VWW1_9ASTR</name>
<accession>A0AA38VWW1</accession>
<dbReference type="EC" id="2.4.1.-" evidence="4"/>
<dbReference type="EMBL" id="JARYMX010000007">
    <property type="protein sequence ID" value="KAJ9541117.1"/>
    <property type="molecule type" value="Genomic_DNA"/>
</dbReference>
<dbReference type="GO" id="GO:0009718">
    <property type="term" value="P:anthocyanin-containing compound biosynthetic process"/>
    <property type="evidence" value="ECO:0007669"/>
    <property type="project" value="UniProtKB-ARBA"/>
</dbReference>
<evidence type="ECO:0000313" key="5">
    <source>
        <dbReference type="EMBL" id="KAJ9541117.1"/>
    </source>
</evidence>
<dbReference type="PROSITE" id="PS00375">
    <property type="entry name" value="UDPGT"/>
    <property type="match status" value="1"/>
</dbReference>
<dbReference type="SUPFAM" id="SSF53756">
    <property type="entry name" value="UDP-Glycosyltransferase/glycogen phosphorylase"/>
    <property type="match status" value="1"/>
</dbReference>
<dbReference type="FunFam" id="3.40.50.2000:FF:000087">
    <property type="entry name" value="Glycosyltransferase"/>
    <property type="match status" value="1"/>
</dbReference>
<comment type="similarity">
    <text evidence="1 3">Belongs to the UDP-glycosyltransferase family.</text>
</comment>
<keyword evidence="2 3" id="KW-0808">Transferase</keyword>
<reference evidence="5" key="1">
    <citation type="submission" date="2023-03" db="EMBL/GenBank/DDBJ databases">
        <title>Chromosome-scale reference genome and RAD-based genetic map of yellow starthistle (Centaurea solstitialis) reveal putative structural variation and QTLs associated with invader traits.</title>
        <authorList>
            <person name="Reatini B."/>
            <person name="Cang F.A."/>
            <person name="Jiang Q."/>
            <person name="Mckibben M.T.W."/>
            <person name="Barker M.S."/>
            <person name="Rieseberg L.H."/>
            <person name="Dlugosch K.M."/>
        </authorList>
    </citation>
    <scope>NUCLEOTIDE SEQUENCE</scope>
    <source>
        <strain evidence="5">CAN-66</strain>
        <tissue evidence="5">Leaf</tissue>
    </source>
</reference>
<dbReference type="PANTHER" id="PTHR48049:SF34">
    <property type="entry name" value="UDP-GLYCOSYLTRANSFERASE 79B30-LIKE"/>
    <property type="match status" value="1"/>
</dbReference>
<evidence type="ECO:0000256" key="4">
    <source>
        <dbReference type="RuleBase" id="RU362057"/>
    </source>
</evidence>
<dbReference type="InterPro" id="IPR002213">
    <property type="entry name" value="UDP_glucos_trans"/>
</dbReference>
<keyword evidence="6" id="KW-1185">Reference proteome</keyword>
<dbReference type="FunFam" id="3.40.50.2000:FF:000037">
    <property type="entry name" value="Glycosyltransferase"/>
    <property type="match status" value="1"/>
</dbReference>
<dbReference type="Pfam" id="PF00201">
    <property type="entry name" value="UDPGT"/>
    <property type="match status" value="1"/>
</dbReference>
<dbReference type="GO" id="GO:0035251">
    <property type="term" value="F:UDP-glucosyltransferase activity"/>
    <property type="evidence" value="ECO:0007669"/>
    <property type="project" value="InterPro"/>
</dbReference>
<comment type="caution">
    <text evidence="5">The sequence shown here is derived from an EMBL/GenBank/DDBJ whole genome shotgun (WGS) entry which is preliminary data.</text>
</comment>
<proteinExistence type="inferred from homology"/>
<dbReference type="InterPro" id="IPR035595">
    <property type="entry name" value="UDP_glycos_trans_CS"/>
</dbReference>
<dbReference type="CDD" id="cd03784">
    <property type="entry name" value="GT1_Gtf-like"/>
    <property type="match status" value="1"/>
</dbReference>
<keyword evidence="3" id="KW-0328">Glycosyltransferase</keyword>
<dbReference type="PANTHER" id="PTHR48049">
    <property type="entry name" value="GLYCOSYLTRANSFERASE"/>
    <property type="match status" value="1"/>
</dbReference>